<gene>
    <name evidence="1" type="ORF">NDU88_004955</name>
</gene>
<evidence type="ECO:0000313" key="2">
    <source>
        <dbReference type="Proteomes" id="UP001066276"/>
    </source>
</evidence>
<name>A0AAV7RMQ1_PLEWA</name>
<dbReference type="Proteomes" id="UP001066276">
    <property type="component" value="Chromosome 5"/>
</dbReference>
<keyword evidence="2" id="KW-1185">Reference proteome</keyword>
<reference evidence="1" key="1">
    <citation type="journal article" date="2022" name="bioRxiv">
        <title>Sequencing and chromosome-scale assembly of the giantPleurodeles waltlgenome.</title>
        <authorList>
            <person name="Brown T."/>
            <person name="Elewa A."/>
            <person name="Iarovenko S."/>
            <person name="Subramanian E."/>
            <person name="Araus A.J."/>
            <person name="Petzold A."/>
            <person name="Susuki M."/>
            <person name="Suzuki K.-i.T."/>
            <person name="Hayashi T."/>
            <person name="Toyoda A."/>
            <person name="Oliveira C."/>
            <person name="Osipova E."/>
            <person name="Leigh N.D."/>
            <person name="Simon A."/>
            <person name="Yun M.H."/>
        </authorList>
    </citation>
    <scope>NUCLEOTIDE SEQUENCE</scope>
    <source>
        <strain evidence="1">20211129_DDA</strain>
        <tissue evidence="1">Liver</tissue>
    </source>
</reference>
<protein>
    <submittedName>
        <fullName evidence="1">Uncharacterized protein</fullName>
    </submittedName>
</protein>
<evidence type="ECO:0000313" key="1">
    <source>
        <dbReference type="EMBL" id="KAJ1152178.1"/>
    </source>
</evidence>
<sequence length="112" mass="12515">MTPHGRLCVKKGLRCVDFNHERDLASFLLSSGRARHFFSPQESDASIRSTLSGPGRPCIVFTLLAVFASEIQPHDDPKTTQCRLRSPSLHQRCCASLLLLHVSILRSRFGRA</sequence>
<dbReference type="AlphaFoldDB" id="A0AAV7RMQ1"/>
<dbReference type="EMBL" id="JANPWB010000009">
    <property type="protein sequence ID" value="KAJ1152178.1"/>
    <property type="molecule type" value="Genomic_DNA"/>
</dbReference>
<proteinExistence type="predicted"/>
<organism evidence="1 2">
    <name type="scientific">Pleurodeles waltl</name>
    <name type="common">Iberian ribbed newt</name>
    <dbReference type="NCBI Taxonomy" id="8319"/>
    <lineage>
        <taxon>Eukaryota</taxon>
        <taxon>Metazoa</taxon>
        <taxon>Chordata</taxon>
        <taxon>Craniata</taxon>
        <taxon>Vertebrata</taxon>
        <taxon>Euteleostomi</taxon>
        <taxon>Amphibia</taxon>
        <taxon>Batrachia</taxon>
        <taxon>Caudata</taxon>
        <taxon>Salamandroidea</taxon>
        <taxon>Salamandridae</taxon>
        <taxon>Pleurodelinae</taxon>
        <taxon>Pleurodeles</taxon>
    </lineage>
</organism>
<comment type="caution">
    <text evidence="1">The sequence shown here is derived from an EMBL/GenBank/DDBJ whole genome shotgun (WGS) entry which is preliminary data.</text>
</comment>
<accession>A0AAV7RMQ1</accession>